<dbReference type="GO" id="GO:0008308">
    <property type="term" value="F:voltage-gated monoatomic anion channel activity"/>
    <property type="evidence" value="ECO:0007669"/>
    <property type="project" value="InterPro"/>
</dbReference>
<dbReference type="AlphaFoldDB" id="A0AAN9PP23"/>
<dbReference type="PANTHER" id="PTHR11743:SF35">
    <property type="entry name" value="PORIN_VOLTAGE-DEPENDENT ANION-SELECTIVE CHANNEL PROTEIN"/>
    <property type="match status" value="1"/>
</dbReference>
<name>A0AAN9PP23_CANGL</name>
<dbReference type="FunFam" id="2.40.160.10:FF:000024">
    <property type="entry name" value="Mitochondrial outer membrane protein porin 1 isoform A"/>
    <property type="match status" value="1"/>
</dbReference>
<protein>
    <submittedName>
        <fullName evidence="2">Uncharacterized protein</fullName>
    </submittedName>
</protein>
<dbReference type="Gene3D" id="2.40.160.10">
    <property type="entry name" value="Porin"/>
    <property type="match status" value="1"/>
</dbReference>
<sequence>MSSYPGLYFDIGKKARDVIHKDYAQQPPIHFNYRFLDWNLDLSCQVKELVPGLKGIFNCTIPDSGKVELQHLTKYSGFSGSIGLLGDPEKGYKPAASISGLLGTRILTLGANLAYDLSNRTVDSLNAGLSLKSPYLVAALTLHDSFQTLKGSCYFEVNPLTKTAIAAEVKYDLGDDETTGVTVGAQHALLPCTVLKARIDSRGQVGAVIRQHFGPKFFISVAGEMNLNGKDKEKLPKIGVSMALR</sequence>
<dbReference type="PANTHER" id="PTHR11743">
    <property type="entry name" value="VOLTAGE-DEPENDENT ANION-SELECTIVE CHANNEL"/>
    <property type="match status" value="1"/>
</dbReference>
<evidence type="ECO:0000313" key="3">
    <source>
        <dbReference type="Proteomes" id="UP001367508"/>
    </source>
</evidence>
<dbReference type="Pfam" id="PF01459">
    <property type="entry name" value="Porin_3"/>
    <property type="match status" value="1"/>
</dbReference>
<organism evidence="2 3">
    <name type="scientific">Canavalia gladiata</name>
    <name type="common">Sword bean</name>
    <name type="synonym">Dolichos gladiatus</name>
    <dbReference type="NCBI Taxonomy" id="3824"/>
    <lineage>
        <taxon>Eukaryota</taxon>
        <taxon>Viridiplantae</taxon>
        <taxon>Streptophyta</taxon>
        <taxon>Embryophyta</taxon>
        <taxon>Tracheophyta</taxon>
        <taxon>Spermatophyta</taxon>
        <taxon>Magnoliopsida</taxon>
        <taxon>eudicotyledons</taxon>
        <taxon>Gunneridae</taxon>
        <taxon>Pentapetalae</taxon>
        <taxon>rosids</taxon>
        <taxon>fabids</taxon>
        <taxon>Fabales</taxon>
        <taxon>Fabaceae</taxon>
        <taxon>Papilionoideae</taxon>
        <taxon>50 kb inversion clade</taxon>
        <taxon>NPAAA clade</taxon>
        <taxon>indigoferoid/millettioid clade</taxon>
        <taxon>Phaseoleae</taxon>
        <taxon>Canavalia</taxon>
    </lineage>
</organism>
<gene>
    <name evidence="2" type="ORF">VNO77_42475</name>
</gene>
<accession>A0AAN9PP23</accession>
<keyword evidence="3" id="KW-1185">Reference proteome</keyword>
<comment type="caution">
    <text evidence="2">The sequence shown here is derived from an EMBL/GenBank/DDBJ whole genome shotgun (WGS) entry which is preliminary data.</text>
</comment>
<dbReference type="EMBL" id="JAYMYQ010000011">
    <property type="protein sequence ID" value="KAK7304592.1"/>
    <property type="molecule type" value="Genomic_DNA"/>
</dbReference>
<dbReference type="InterPro" id="IPR001925">
    <property type="entry name" value="Porin_Euk"/>
</dbReference>
<evidence type="ECO:0000256" key="1">
    <source>
        <dbReference type="ARBA" id="ARBA00009624"/>
    </source>
</evidence>
<comment type="similarity">
    <text evidence="1">Belongs to the eukaryotic mitochondrial porin (TC 1.B.8.1) family.</text>
</comment>
<reference evidence="2 3" key="1">
    <citation type="submission" date="2024-01" db="EMBL/GenBank/DDBJ databases">
        <title>The genomes of 5 underutilized Papilionoideae crops provide insights into root nodulation and disease resistanc.</title>
        <authorList>
            <person name="Jiang F."/>
        </authorList>
    </citation>
    <scope>NUCLEOTIDE SEQUENCE [LARGE SCALE GENOMIC DNA]</scope>
    <source>
        <strain evidence="2">LVBAO_FW01</strain>
        <tissue evidence="2">Leaves</tissue>
    </source>
</reference>
<dbReference type="InterPro" id="IPR023614">
    <property type="entry name" value="Porin_dom_sf"/>
</dbReference>
<proteinExistence type="inferred from homology"/>
<dbReference type="InterPro" id="IPR027246">
    <property type="entry name" value="Porin_Euk/Tom40"/>
</dbReference>
<dbReference type="Proteomes" id="UP001367508">
    <property type="component" value="Unassembled WGS sequence"/>
</dbReference>
<dbReference type="GO" id="GO:0005741">
    <property type="term" value="C:mitochondrial outer membrane"/>
    <property type="evidence" value="ECO:0007669"/>
    <property type="project" value="InterPro"/>
</dbReference>
<evidence type="ECO:0000313" key="2">
    <source>
        <dbReference type="EMBL" id="KAK7304592.1"/>
    </source>
</evidence>